<keyword evidence="2" id="KW-1133">Transmembrane helix</keyword>
<keyword evidence="2" id="KW-0472">Membrane</keyword>
<dbReference type="PROSITE" id="PS51257">
    <property type="entry name" value="PROKAR_LIPOPROTEIN"/>
    <property type="match status" value="1"/>
</dbReference>
<gene>
    <name evidence="5" type="ORF">STAS_33822</name>
</gene>
<dbReference type="Proteomes" id="UP000325081">
    <property type="component" value="Unassembled WGS sequence"/>
</dbReference>
<comment type="caution">
    <text evidence="5">The sequence shown here is derived from an EMBL/GenBank/DDBJ whole genome shotgun (WGS) entry which is preliminary data.</text>
</comment>
<feature type="domain" description="RNA polymerase sigma-70 region 3" evidence="3">
    <location>
        <begin position="401"/>
        <end position="476"/>
    </location>
</feature>
<feature type="non-terminal residue" evidence="5">
    <location>
        <position position="557"/>
    </location>
</feature>
<dbReference type="InterPro" id="IPR007627">
    <property type="entry name" value="RNA_pol_sigma70_r2"/>
</dbReference>
<evidence type="ECO:0000256" key="2">
    <source>
        <dbReference type="SAM" id="Phobius"/>
    </source>
</evidence>
<evidence type="ECO:0000313" key="6">
    <source>
        <dbReference type="Proteomes" id="UP000325081"/>
    </source>
</evidence>
<dbReference type="AlphaFoldDB" id="A0A5A7RG35"/>
<keyword evidence="2" id="KW-0812">Transmembrane</keyword>
<sequence length="557" mass="63450">MGFRLNLKWCGLSVQSPLSTTTSSWPFSFSCMRRDSSYCLEKLSAASVLYGEAEMLNDNSKEHICLSSPQILENYYLRAKESKVALGNDSSDDLYILLDKDNEISKIEDKQAHLTRLQSSQPSQYRLLMKNLDELEELFAYSNDTRLEKDIMEQLERLGALRFFHSCLSRTLESSTYSSLCNAHDEINVGEHITSDSRVNNDRVSKVFIQSGKKEMRKLRRNKKIKKEGECLDSISREVLELKFGLPSRKRGRSTRSNIARIEADMSSGVKMVTKLEKLRVMLEDETGQIASLSDWAKVAGFEKNELRQHLHYGWYCRDELLKSTRSLVIFISKNYWGLGVPFEDLVQAGSMGVLNGAEKFDRTRGYKFSTYVQYWIRKSMSTLVAKHGRGVRIPCTLSMTINQVQKARKALCASNGQYPDDTEIAKFTGLSMAKIKSANKCPRVVGSIDHKIGEGISVDYMEITPDTSILSPEESFIREQMIKDVYTLLNGLGPTEKQDLVGLVIYILLLGDFSLVLLTLLQLYSLSCFVYYTPRGFSSFPCWNQCFVQSWTQTIR</sequence>
<dbReference type="InterPro" id="IPR007624">
    <property type="entry name" value="RNA_pol_sigma70_r3"/>
</dbReference>
<dbReference type="Gene3D" id="1.20.140.160">
    <property type="match status" value="1"/>
</dbReference>
<proteinExistence type="inferred from homology"/>
<feature type="domain" description="RNA polymerase sigma-70 region 2" evidence="4">
    <location>
        <begin position="323"/>
        <end position="390"/>
    </location>
</feature>
<dbReference type="NCBIfam" id="TIGR02937">
    <property type="entry name" value="sigma70-ECF"/>
    <property type="match status" value="1"/>
</dbReference>
<dbReference type="PANTHER" id="PTHR30603">
    <property type="entry name" value="RNA POLYMERASE SIGMA FACTOR RPO"/>
    <property type="match status" value="1"/>
</dbReference>
<dbReference type="PANTHER" id="PTHR30603:SF13">
    <property type="entry name" value="RNA POLYMERASE SIGMA FACTOR SIGC"/>
    <property type="match status" value="1"/>
</dbReference>
<dbReference type="GO" id="GO:0003700">
    <property type="term" value="F:DNA-binding transcription factor activity"/>
    <property type="evidence" value="ECO:0007669"/>
    <property type="project" value="InterPro"/>
</dbReference>
<evidence type="ECO:0000256" key="1">
    <source>
        <dbReference type="ARBA" id="ARBA00007788"/>
    </source>
</evidence>
<dbReference type="Pfam" id="PF04542">
    <property type="entry name" value="Sigma70_r2"/>
    <property type="match status" value="1"/>
</dbReference>
<keyword evidence="6" id="KW-1185">Reference proteome</keyword>
<dbReference type="Gene3D" id="1.20.120.1810">
    <property type="match status" value="1"/>
</dbReference>
<evidence type="ECO:0000313" key="5">
    <source>
        <dbReference type="EMBL" id="GER56108.1"/>
    </source>
</evidence>
<evidence type="ECO:0000259" key="4">
    <source>
        <dbReference type="Pfam" id="PF04542"/>
    </source>
</evidence>
<accession>A0A5A7RG35</accession>
<dbReference type="SUPFAM" id="SSF88659">
    <property type="entry name" value="Sigma3 and sigma4 domains of RNA polymerase sigma factors"/>
    <property type="match status" value="1"/>
</dbReference>
<evidence type="ECO:0000259" key="3">
    <source>
        <dbReference type="Pfam" id="PF04539"/>
    </source>
</evidence>
<dbReference type="InterPro" id="IPR013325">
    <property type="entry name" value="RNA_pol_sigma_r2"/>
</dbReference>
<dbReference type="InterPro" id="IPR013324">
    <property type="entry name" value="RNA_pol_sigma_r3/r4-like"/>
</dbReference>
<comment type="similarity">
    <text evidence="1">Belongs to the sigma-70 factor family.</text>
</comment>
<dbReference type="GO" id="GO:0006352">
    <property type="term" value="P:DNA-templated transcription initiation"/>
    <property type="evidence" value="ECO:0007669"/>
    <property type="project" value="InterPro"/>
</dbReference>
<dbReference type="SUPFAM" id="SSF88946">
    <property type="entry name" value="Sigma2 domain of RNA polymerase sigma factors"/>
    <property type="match status" value="1"/>
</dbReference>
<feature type="transmembrane region" description="Helical" evidence="2">
    <location>
        <begin position="504"/>
        <end position="533"/>
    </location>
</feature>
<protein>
    <submittedName>
        <fullName evidence="5">RNA polymerase sigma factor rpoD</fullName>
    </submittedName>
</protein>
<dbReference type="EMBL" id="BKCP01012514">
    <property type="protein sequence ID" value="GER56108.1"/>
    <property type="molecule type" value="Genomic_DNA"/>
</dbReference>
<organism evidence="5 6">
    <name type="scientific">Striga asiatica</name>
    <name type="common">Asiatic witchweed</name>
    <name type="synonym">Buchnera asiatica</name>
    <dbReference type="NCBI Taxonomy" id="4170"/>
    <lineage>
        <taxon>Eukaryota</taxon>
        <taxon>Viridiplantae</taxon>
        <taxon>Streptophyta</taxon>
        <taxon>Embryophyta</taxon>
        <taxon>Tracheophyta</taxon>
        <taxon>Spermatophyta</taxon>
        <taxon>Magnoliopsida</taxon>
        <taxon>eudicotyledons</taxon>
        <taxon>Gunneridae</taxon>
        <taxon>Pentapetalae</taxon>
        <taxon>asterids</taxon>
        <taxon>lamiids</taxon>
        <taxon>Lamiales</taxon>
        <taxon>Orobanchaceae</taxon>
        <taxon>Buchnereae</taxon>
        <taxon>Striga</taxon>
    </lineage>
</organism>
<reference evidence="6" key="1">
    <citation type="journal article" date="2019" name="Curr. Biol.">
        <title>Genome Sequence of Striga asiatica Provides Insight into the Evolution of Plant Parasitism.</title>
        <authorList>
            <person name="Yoshida S."/>
            <person name="Kim S."/>
            <person name="Wafula E.K."/>
            <person name="Tanskanen J."/>
            <person name="Kim Y.M."/>
            <person name="Honaas L."/>
            <person name="Yang Z."/>
            <person name="Spallek T."/>
            <person name="Conn C.E."/>
            <person name="Ichihashi Y."/>
            <person name="Cheong K."/>
            <person name="Cui S."/>
            <person name="Der J.P."/>
            <person name="Gundlach H."/>
            <person name="Jiao Y."/>
            <person name="Hori C."/>
            <person name="Ishida J.K."/>
            <person name="Kasahara H."/>
            <person name="Kiba T."/>
            <person name="Kim M.S."/>
            <person name="Koo N."/>
            <person name="Laohavisit A."/>
            <person name="Lee Y.H."/>
            <person name="Lumba S."/>
            <person name="McCourt P."/>
            <person name="Mortimer J.C."/>
            <person name="Mutuku J.M."/>
            <person name="Nomura T."/>
            <person name="Sasaki-Sekimoto Y."/>
            <person name="Seto Y."/>
            <person name="Wang Y."/>
            <person name="Wakatake T."/>
            <person name="Sakakibara H."/>
            <person name="Demura T."/>
            <person name="Yamaguchi S."/>
            <person name="Yoneyama K."/>
            <person name="Manabe R.I."/>
            <person name="Nelson D.C."/>
            <person name="Schulman A.H."/>
            <person name="Timko M.P."/>
            <person name="dePamphilis C.W."/>
            <person name="Choi D."/>
            <person name="Shirasu K."/>
        </authorList>
    </citation>
    <scope>NUCLEOTIDE SEQUENCE [LARGE SCALE GENOMIC DNA]</scope>
    <source>
        <strain evidence="6">cv. UVA1</strain>
    </source>
</reference>
<dbReference type="InterPro" id="IPR050239">
    <property type="entry name" value="Sigma-70_RNA_pol_init_factors"/>
</dbReference>
<dbReference type="InterPro" id="IPR014284">
    <property type="entry name" value="RNA_pol_sigma-70_dom"/>
</dbReference>
<name>A0A5A7RG35_STRAF</name>
<dbReference type="OrthoDB" id="206108at2759"/>
<dbReference type="Pfam" id="PF04539">
    <property type="entry name" value="Sigma70_r3"/>
    <property type="match status" value="1"/>
</dbReference>